<evidence type="ECO:0000313" key="2">
    <source>
        <dbReference type="EMBL" id="KAJ7777321.1"/>
    </source>
</evidence>
<name>A0AAD7K396_9AGAR</name>
<protein>
    <submittedName>
        <fullName evidence="2">Glycoside hydrolase family 93 protein</fullName>
    </submittedName>
</protein>
<comment type="caution">
    <text evidence="2">The sequence shown here is derived from an EMBL/GenBank/DDBJ whole genome shotgun (WGS) entry which is preliminary data.</text>
</comment>
<evidence type="ECO:0000313" key="3">
    <source>
        <dbReference type="Proteomes" id="UP001215598"/>
    </source>
</evidence>
<sequence>MTVYTSLLPQMKFALSLLSAITLAFASEPTINSRITGLSSRANGLAPTVDPTTYVPVSGGGGTYPRLAQLADGSVLATTTTFSGATHILTVTRSTDGARTFSAWGTVSTGTGDLDNLFVKQLANGDILATFRNHDKNSAGAYTIYRITACISHDNGKTWAFLSQVDTRTATTVNNGLWEPFIRIAKSGAIQAYYAAENSAADQDILMRSSTNGGTTWSAATTAAGATTTGRDGMPGCTDFTSGGTARVLCIFETTEGTAPTFTVKSVVSTNDGVSFGERRQVYVPTGSGNNAGAPQVVTTTGGTLVASFMTDEDTSAHIWPNGGSMKILTSLSSDPAVWGQKTTVLPVTSVWPGIFARSDGSNTAVGCADNSGAKCHEISFA</sequence>
<dbReference type="Gene3D" id="2.120.10.10">
    <property type="match status" value="1"/>
</dbReference>
<dbReference type="PANTHER" id="PTHR38792:SF3">
    <property type="entry name" value="BNR_ASP-BOX REPEAT DOMAIN PROTEIN (AFU_ORTHOLOGUE AFUA_7G06430)-RELATED"/>
    <property type="match status" value="1"/>
</dbReference>
<accession>A0AAD7K396</accession>
<keyword evidence="3" id="KW-1185">Reference proteome</keyword>
<proteinExistence type="predicted"/>
<keyword evidence="2" id="KW-0378">Hydrolase</keyword>
<reference evidence="2" key="1">
    <citation type="submission" date="2023-03" db="EMBL/GenBank/DDBJ databases">
        <title>Massive genome expansion in bonnet fungi (Mycena s.s.) driven by repeated elements and novel gene families across ecological guilds.</title>
        <authorList>
            <consortium name="Lawrence Berkeley National Laboratory"/>
            <person name="Harder C.B."/>
            <person name="Miyauchi S."/>
            <person name="Viragh M."/>
            <person name="Kuo A."/>
            <person name="Thoen E."/>
            <person name="Andreopoulos B."/>
            <person name="Lu D."/>
            <person name="Skrede I."/>
            <person name="Drula E."/>
            <person name="Henrissat B."/>
            <person name="Morin E."/>
            <person name="Kohler A."/>
            <person name="Barry K."/>
            <person name="LaButti K."/>
            <person name="Morin E."/>
            <person name="Salamov A."/>
            <person name="Lipzen A."/>
            <person name="Mereny Z."/>
            <person name="Hegedus B."/>
            <person name="Baldrian P."/>
            <person name="Stursova M."/>
            <person name="Weitz H."/>
            <person name="Taylor A."/>
            <person name="Grigoriev I.V."/>
            <person name="Nagy L.G."/>
            <person name="Martin F."/>
            <person name="Kauserud H."/>
        </authorList>
    </citation>
    <scope>NUCLEOTIDE SEQUENCE</scope>
    <source>
        <strain evidence="2">CBHHK182m</strain>
    </source>
</reference>
<gene>
    <name evidence="2" type="ORF">B0H16DRAFT_954054</name>
</gene>
<organism evidence="2 3">
    <name type="scientific">Mycena metata</name>
    <dbReference type="NCBI Taxonomy" id="1033252"/>
    <lineage>
        <taxon>Eukaryota</taxon>
        <taxon>Fungi</taxon>
        <taxon>Dikarya</taxon>
        <taxon>Basidiomycota</taxon>
        <taxon>Agaricomycotina</taxon>
        <taxon>Agaricomycetes</taxon>
        <taxon>Agaricomycetidae</taxon>
        <taxon>Agaricales</taxon>
        <taxon>Marasmiineae</taxon>
        <taxon>Mycenaceae</taxon>
        <taxon>Mycena</taxon>
    </lineage>
</organism>
<keyword evidence="1" id="KW-0732">Signal</keyword>
<dbReference type="Proteomes" id="UP001215598">
    <property type="component" value="Unassembled WGS sequence"/>
</dbReference>
<dbReference type="EMBL" id="JARKIB010000008">
    <property type="protein sequence ID" value="KAJ7777321.1"/>
    <property type="molecule type" value="Genomic_DNA"/>
</dbReference>
<dbReference type="PANTHER" id="PTHR38792">
    <property type="entry name" value="BNR/ASP-BOX REPEAT DOMAIN PROTEIN (AFU_ORTHOLOGUE AFUA_7G06430)-RELATED"/>
    <property type="match status" value="1"/>
</dbReference>
<dbReference type="GO" id="GO:0016787">
    <property type="term" value="F:hydrolase activity"/>
    <property type="evidence" value="ECO:0007669"/>
    <property type="project" value="UniProtKB-KW"/>
</dbReference>
<dbReference type="InterPro" id="IPR036278">
    <property type="entry name" value="Sialidase_sf"/>
</dbReference>
<feature type="chain" id="PRO_5042197126" evidence="1">
    <location>
        <begin position="27"/>
        <end position="382"/>
    </location>
</feature>
<feature type="signal peptide" evidence="1">
    <location>
        <begin position="1"/>
        <end position="26"/>
    </location>
</feature>
<dbReference type="CDD" id="cd15482">
    <property type="entry name" value="Sialidase_non-viral"/>
    <property type="match status" value="1"/>
</dbReference>
<dbReference type="SUPFAM" id="SSF50939">
    <property type="entry name" value="Sialidases"/>
    <property type="match status" value="1"/>
</dbReference>
<dbReference type="AlphaFoldDB" id="A0AAD7K396"/>
<evidence type="ECO:0000256" key="1">
    <source>
        <dbReference type="SAM" id="SignalP"/>
    </source>
</evidence>